<dbReference type="EMBL" id="FO082276">
    <property type="protein sequence ID" value="CCO15762.1"/>
    <property type="molecule type" value="Genomic_DNA"/>
</dbReference>
<dbReference type="RefSeq" id="XP_007514325.1">
    <property type="nucleotide sequence ID" value="XM_007514263.1"/>
</dbReference>
<evidence type="ECO:0000313" key="4">
    <source>
        <dbReference type="Proteomes" id="UP000198341"/>
    </source>
</evidence>
<gene>
    <name evidence="3" type="ORF">Bathy03g04120</name>
</gene>
<dbReference type="KEGG" id="bpg:Bathy03g04120"/>
<dbReference type="AlphaFoldDB" id="K8ECK1"/>
<keyword evidence="4" id="KW-1185">Reference proteome</keyword>
<feature type="region of interest" description="Disordered" evidence="1">
    <location>
        <begin position="64"/>
        <end position="83"/>
    </location>
</feature>
<dbReference type="Proteomes" id="UP000198341">
    <property type="component" value="Chromosome 3"/>
</dbReference>
<proteinExistence type="predicted"/>
<evidence type="ECO:0000259" key="2">
    <source>
        <dbReference type="PROSITE" id="PS51269"/>
    </source>
</evidence>
<accession>K8ECK1</accession>
<reference evidence="3 4" key="1">
    <citation type="submission" date="2011-10" db="EMBL/GenBank/DDBJ databases">
        <authorList>
            <person name="Genoscope - CEA"/>
        </authorList>
    </citation>
    <scope>NUCLEOTIDE SEQUENCE [LARGE SCALE GENOMIC DNA]</scope>
    <source>
        <strain evidence="3 4">RCC 1105</strain>
    </source>
</reference>
<dbReference type="InterPro" id="IPR017920">
    <property type="entry name" value="COMM"/>
</dbReference>
<organism evidence="3 4">
    <name type="scientific">Bathycoccus prasinos</name>
    <dbReference type="NCBI Taxonomy" id="41875"/>
    <lineage>
        <taxon>Eukaryota</taxon>
        <taxon>Viridiplantae</taxon>
        <taxon>Chlorophyta</taxon>
        <taxon>Mamiellophyceae</taxon>
        <taxon>Mamiellales</taxon>
        <taxon>Bathycoccaceae</taxon>
        <taxon>Bathycoccus</taxon>
    </lineage>
</organism>
<sequence length="233" mass="26486">MSSSSAFASAVRNCDECSSSSPERFQEFLDHLVDAYHRHHLASTLTNWKTGKLMARLHSKLFGDGEDDRKPREGGKSHKTVSDEEEKKLERLIEQLATDAILILKKAVGQDWTADALAEKLLKEYECGAELASSMHEIFSKDKDKLQRSFARGTFGMVKRLESACWRTQVSLYDSKTSKNNTATNTDKGDEVTAVLELRMEKNDTTSIEFKKEELFTFFKELETIQMKIDDLS</sequence>
<feature type="domain" description="COMM" evidence="2">
    <location>
        <begin position="160"/>
        <end position="233"/>
    </location>
</feature>
<name>K8ECK1_9CHLO</name>
<protein>
    <recommendedName>
        <fullName evidence="2">COMM domain-containing protein</fullName>
    </recommendedName>
</protein>
<evidence type="ECO:0000256" key="1">
    <source>
        <dbReference type="SAM" id="MobiDB-lite"/>
    </source>
</evidence>
<dbReference type="GeneID" id="19016949"/>
<evidence type="ECO:0000313" key="3">
    <source>
        <dbReference type="EMBL" id="CCO15762.1"/>
    </source>
</evidence>
<dbReference type="PROSITE" id="PS51269">
    <property type="entry name" value="COMM"/>
    <property type="match status" value="1"/>
</dbReference>